<evidence type="ECO:0000256" key="10">
    <source>
        <dbReference type="ARBA" id="ARBA00022989"/>
    </source>
</evidence>
<dbReference type="PANTHER" id="PTHR43166:SF35">
    <property type="entry name" value="L-CYSTINE IMPORT ATP-BINDING PROTEIN TCYN"/>
    <property type="match status" value="1"/>
</dbReference>
<dbReference type="Pfam" id="PF00005">
    <property type="entry name" value="ABC_tran"/>
    <property type="match status" value="1"/>
</dbReference>
<evidence type="ECO:0000256" key="11">
    <source>
        <dbReference type="ARBA" id="ARBA00023136"/>
    </source>
</evidence>
<comment type="caution">
    <text evidence="16">The sequence shown here is derived from an EMBL/GenBank/DDBJ whole genome shotgun (WGS) entry which is preliminary data.</text>
</comment>
<reference evidence="16 17" key="1">
    <citation type="submission" date="2023-07" db="EMBL/GenBank/DDBJ databases">
        <title>Genomic Encyclopedia of Type Strains, Phase IV (KMG-IV): sequencing the most valuable type-strain genomes for metagenomic binning, comparative biology and taxonomic classification.</title>
        <authorList>
            <person name="Goeker M."/>
        </authorList>
    </citation>
    <scope>NUCLEOTIDE SEQUENCE [LARGE SCALE GENOMIC DNA]</scope>
    <source>
        <strain evidence="16 17">DSM 19619</strain>
    </source>
</reference>
<evidence type="ECO:0000256" key="9">
    <source>
        <dbReference type="ARBA" id="ARBA00022840"/>
    </source>
</evidence>
<dbReference type="InterPro" id="IPR010065">
    <property type="entry name" value="AA_ABC_transptr_permease_3TM"/>
</dbReference>
<dbReference type="NCBIfam" id="TIGR01726">
    <property type="entry name" value="HEQRo_perm_3TM"/>
    <property type="match status" value="1"/>
</dbReference>
<comment type="similarity">
    <text evidence="3">Belongs to the ABC transporter superfamily.</text>
</comment>
<dbReference type="Gene3D" id="3.40.50.300">
    <property type="entry name" value="P-loop containing nucleotide triphosphate hydrolases"/>
    <property type="match status" value="1"/>
</dbReference>
<evidence type="ECO:0000256" key="4">
    <source>
        <dbReference type="ARBA" id="ARBA00010072"/>
    </source>
</evidence>
<dbReference type="EMBL" id="JAUSVX010000001">
    <property type="protein sequence ID" value="MDQ0467222.1"/>
    <property type="molecule type" value="Genomic_DNA"/>
</dbReference>
<dbReference type="Pfam" id="PF00528">
    <property type="entry name" value="BPD_transp_1"/>
    <property type="match status" value="1"/>
</dbReference>
<evidence type="ECO:0000259" key="14">
    <source>
        <dbReference type="PROSITE" id="PS50893"/>
    </source>
</evidence>
<dbReference type="InterPro" id="IPR035906">
    <property type="entry name" value="MetI-like_sf"/>
</dbReference>
<feature type="transmembrane region" description="Helical" evidence="12">
    <location>
        <begin position="12"/>
        <end position="41"/>
    </location>
</feature>
<dbReference type="Proteomes" id="UP001242480">
    <property type="component" value="Unassembled WGS sequence"/>
</dbReference>
<accession>A0ABU0J1W4</accession>
<dbReference type="PROSITE" id="PS50928">
    <property type="entry name" value="ABC_TM1"/>
    <property type="match status" value="1"/>
</dbReference>
<keyword evidence="5 12" id="KW-0813">Transport</keyword>
<keyword evidence="6" id="KW-1003">Cell membrane</keyword>
<dbReference type="RefSeq" id="WP_307266586.1">
    <property type="nucleotide sequence ID" value="NZ_JAUSVX010000001.1"/>
</dbReference>
<dbReference type="SMART" id="SM00382">
    <property type="entry name" value="AAA"/>
    <property type="match status" value="1"/>
</dbReference>
<evidence type="ECO:0000256" key="2">
    <source>
        <dbReference type="ARBA" id="ARBA00004429"/>
    </source>
</evidence>
<name>A0ABU0J1W4_9HYPH</name>
<keyword evidence="9" id="KW-0067">ATP-binding</keyword>
<sequence length="522" mass="56407">MQDFLHYLTLPYLWQGAVIAVELLVGALAGGILIGFFLALASTSRHLWLRLPVQAYIYALRGTPVLLQLILLYNVLPQFGLRFSPFASAMLALMINETAFCAEIIRGGIVATDRNQRMAAQAFGFSRLSEMVHVVIPQALRAILPTLGNEAVGLLKSTSLASVVGVNELTMRGQIIVSQNFLFIPVLVASGGIYMIMSSALAGGQWWLESRFGLDHRARRAQRRRDRSARAEAASPDLLPPARAFSSTAAVVLDIDGLHVDYGRKPVLKGLSLKVRRGEVVALLGRSGSGKSTLLKSILALTPVTRGTILVEGHPMGQTAAGRPLPERRLPANRARSGVGIVFQHFALFDHMTALQNCMTIPRIVQRASAAVARGKARRALATVGLSAFEASLPHELSGGQQQRVGIARALAGEPQVLLFDEPTSALDPELVREVNQTIRDLAHTGITMLISTHDIAFAATVADRIVFLQDGLLVEEGPPAILEHPRTEPFSAFLRHELGRPEPSAPASTETAADAHAFDRN</sequence>
<gene>
    <name evidence="16" type="ORF">QO011_000217</name>
</gene>
<proteinExistence type="inferred from homology"/>
<feature type="region of interest" description="Disordered" evidence="13">
    <location>
        <begin position="500"/>
        <end position="522"/>
    </location>
</feature>
<comment type="subcellular location">
    <subcellularLocation>
        <location evidence="2">Cell inner membrane</location>
        <topology evidence="2">Multi-pass membrane protein</topology>
    </subcellularLocation>
    <subcellularLocation>
        <location evidence="12">Cell membrane</location>
        <topology evidence="12">Multi-pass membrane protein</topology>
    </subcellularLocation>
    <subcellularLocation>
        <location evidence="1">Cell membrane</location>
        <topology evidence="1">Peripheral membrane protein</topology>
    </subcellularLocation>
</comment>
<feature type="transmembrane region" description="Helical" evidence="12">
    <location>
        <begin position="181"/>
        <end position="208"/>
    </location>
</feature>
<feature type="transmembrane region" description="Helical" evidence="12">
    <location>
        <begin position="85"/>
        <end position="105"/>
    </location>
</feature>
<organism evidence="16 17">
    <name type="scientific">Labrys wisconsinensis</name>
    <dbReference type="NCBI Taxonomy" id="425677"/>
    <lineage>
        <taxon>Bacteria</taxon>
        <taxon>Pseudomonadati</taxon>
        <taxon>Pseudomonadota</taxon>
        <taxon>Alphaproteobacteria</taxon>
        <taxon>Hyphomicrobiales</taxon>
        <taxon>Xanthobacteraceae</taxon>
        <taxon>Labrys</taxon>
    </lineage>
</organism>
<dbReference type="SUPFAM" id="SSF52540">
    <property type="entry name" value="P-loop containing nucleoside triphosphate hydrolases"/>
    <property type="match status" value="1"/>
</dbReference>
<evidence type="ECO:0000256" key="13">
    <source>
        <dbReference type="SAM" id="MobiDB-lite"/>
    </source>
</evidence>
<feature type="transmembrane region" description="Helical" evidence="12">
    <location>
        <begin position="53"/>
        <end position="73"/>
    </location>
</feature>
<comment type="similarity">
    <text evidence="4">Belongs to the binding-protein-dependent transport system permease family. HisMQ subfamily.</text>
</comment>
<dbReference type="InterPro" id="IPR050086">
    <property type="entry name" value="MetN_ABC_transporter-like"/>
</dbReference>
<dbReference type="InterPro" id="IPR003439">
    <property type="entry name" value="ABC_transporter-like_ATP-bd"/>
</dbReference>
<dbReference type="PROSITE" id="PS50893">
    <property type="entry name" value="ABC_TRANSPORTER_2"/>
    <property type="match status" value="1"/>
</dbReference>
<dbReference type="CDD" id="cd06261">
    <property type="entry name" value="TM_PBP2"/>
    <property type="match status" value="1"/>
</dbReference>
<keyword evidence="8" id="KW-0547">Nucleotide-binding</keyword>
<keyword evidence="7 12" id="KW-0812">Transmembrane</keyword>
<dbReference type="InterPro" id="IPR003593">
    <property type="entry name" value="AAA+_ATPase"/>
</dbReference>
<evidence type="ECO:0000259" key="15">
    <source>
        <dbReference type="PROSITE" id="PS50928"/>
    </source>
</evidence>
<evidence type="ECO:0000256" key="7">
    <source>
        <dbReference type="ARBA" id="ARBA00022692"/>
    </source>
</evidence>
<dbReference type="InterPro" id="IPR000515">
    <property type="entry name" value="MetI-like"/>
</dbReference>
<dbReference type="InterPro" id="IPR017871">
    <property type="entry name" value="ABC_transporter-like_CS"/>
</dbReference>
<evidence type="ECO:0000256" key="8">
    <source>
        <dbReference type="ARBA" id="ARBA00022741"/>
    </source>
</evidence>
<dbReference type="Gene3D" id="1.10.3720.10">
    <property type="entry name" value="MetI-like"/>
    <property type="match status" value="1"/>
</dbReference>
<evidence type="ECO:0000256" key="6">
    <source>
        <dbReference type="ARBA" id="ARBA00022475"/>
    </source>
</evidence>
<evidence type="ECO:0000256" key="12">
    <source>
        <dbReference type="RuleBase" id="RU363032"/>
    </source>
</evidence>
<keyword evidence="11 12" id="KW-0472">Membrane</keyword>
<dbReference type="PROSITE" id="PS00211">
    <property type="entry name" value="ABC_TRANSPORTER_1"/>
    <property type="match status" value="1"/>
</dbReference>
<feature type="domain" description="ABC transporter" evidence="14">
    <location>
        <begin position="253"/>
        <end position="496"/>
    </location>
</feature>
<dbReference type="SUPFAM" id="SSF161098">
    <property type="entry name" value="MetI-like"/>
    <property type="match status" value="1"/>
</dbReference>
<evidence type="ECO:0000256" key="5">
    <source>
        <dbReference type="ARBA" id="ARBA00022448"/>
    </source>
</evidence>
<evidence type="ECO:0000313" key="17">
    <source>
        <dbReference type="Proteomes" id="UP001242480"/>
    </source>
</evidence>
<evidence type="ECO:0000256" key="3">
    <source>
        <dbReference type="ARBA" id="ARBA00005417"/>
    </source>
</evidence>
<keyword evidence="10 12" id="KW-1133">Transmembrane helix</keyword>
<keyword evidence="17" id="KW-1185">Reference proteome</keyword>
<protein>
    <submittedName>
        <fullName evidence="16">Polar amino acid transport system permease protein</fullName>
    </submittedName>
</protein>
<evidence type="ECO:0000256" key="1">
    <source>
        <dbReference type="ARBA" id="ARBA00004202"/>
    </source>
</evidence>
<dbReference type="PANTHER" id="PTHR43166">
    <property type="entry name" value="AMINO ACID IMPORT ATP-BINDING PROTEIN"/>
    <property type="match status" value="1"/>
</dbReference>
<evidence type="ECO:0000313" key="16">
    <source>
        <dbReference type="EMBL" id="MDQ0467222.1"/>
    </source>
</evidence>
<dbReference type="InterPro" id="IPR027417">
    <property type="entry name" value="P-loop_NTPase"/>
</dbReference>
<feature type="domain" description="ABC transmembrane type-1" evidence="15">
    <location>
        <begin position="17"/>
        <end position="205"/>
    </location>
</feature>